<dbReference type="InterPro" id="IPR029069">
    <property type="entry name" value="HotDog_dom_sf"/>
</dbReference>
<comment type="caution">
    <text evidence="4">The sequence shown here is derived from an EMBL/GenBank/DDBJ whole genome shotgun (WGS) entry which is preliminary data.</text>
</comment>
<dbReference type="InterPro" id="IPR003736">
    <property type="entry name" value="PAAI_dom"/>
</dbReference>
<dbReference type="SUPFAM" id="SSF54637">
    <property type="entry name" value="Thioesterase/thiol ester dehydrase-isomerase"/>
    <property type="match status" value="1"/>
</dbReference>
<feature type="domain" description="Thioesterase" evidence="3">
    <location>
        <begin position="50"/>
        <end position="123"/>
    </location>
</feature>
<gene>
    <name evidence="4" type="ORF">CJD38_02355</name>
</gene>
<dbReference type="OrthoDB" id="6079372at2"/>
<reference evidence="4 5" key="1">
    <citation type="submission" date="2018-04" db="EMBL/GenBank/DDBJ databases">
        <title>Novel species isolated from glacier.</title>
        <authorList>
            <person name="Liu Q."/>
            <person name="Xin Y.-H."/>
        </authorList>
    </citation>
    <scope>NUCLEOTIDE SEQUENCE [LARGE SCALE GENOMIC DNA]</scope>
    <source>
        <strain evidence="4 5">GT1R17</strain>
    </source>
</reference>
<dbReference type="NCBIfam" id="TIGR00369">
    <property type="entry name" value="unchar_dom_1"/>
    <property type="match status" value="1"/>
</dbReference>
<dbReference type="CDD" id="cd03443">
    <property type="entry name" value="PaaI_thioesterase"/>
    <property type="match status" value="1"/>
</dbReference>
<protein>
    <submittedName>
        <fullName evidence="4">Thioesterase</fullName>
    </submittedName>
</protein>
<comment type="similarity">
    <text evidence="1">Belongs to the thioesterase PaaI family.</text>
</comment>
<evidence type="ECO:0000256" key="1">
    <source>
        <dbReference type="ARBA" id="ARBA00008324"/>
    </source>
</evidence>
<name>A0A2T5MK63_9GAMM</name>
<dbReference type="RefSeq" id="WP_107938684.1">
    <property type="nucleotide sequence ID" value="NZ_QANS01000001.1"/>
</dbReference>
<dbReference type="AlphaFoldDB" id="A0A2T5MK63"/>
<evidence type="ECO:0000313" key="5">
    <source>
        <dbReference type="Proteomes" id="UP000244248"/>
    </source>
</evidence>
<dbReference type="Pfam" id="PF03061">
    <property type="entry name" value="4HBT"/>
    <property type="match status" value="1"/>
</dbReference>
<accession>A0A2T5MK63</accession>
<keyword evidence="2" id="KW-0378">Hydrolase</keyword>
<sequence>MTLQAWQQEILTSVETHPLHRMMGVEKIESGNGLATIAFTVGEMSVNARGAFHGGVAYTICDMACYSALLGVLVEGENAATHDIHVSLIRAAMRGDRIVTTGKVIKRGRSVGFMEAEMHCNDELIARATVTKSILRSRS</sequence>
<dbReference type="GO" id="GO:0047617">
    <property type="term" value="F:fatty acyl-CoA hydrolase activity"/>
    <property type="evidence" value="ECO:0007669"/>
    <property type="project" value="InterPro"/>
</dbReference>
<keyword evidence="5" id="KW-1185">Reference proteome</keyword>
<dbReference type="InterPro" id="IPR006683">
    <property type="entry name" value="Thioestr_dom"/>
</dbReference>
<proteinExistence type="inferred from homology"/>
<organism evidence="4 5">
    <name type="scientific">Stenotrophobium rhamnosiphilum</name>
    <dbReference type="NCBI Taxonomy" id="2029166"/>
    <lineage>
        <taxon>Bacteria</taxon>
        <taxon>Pseudomonadati</taxon>
        <taxon>Pseudomonadota</taxon>
        <taxon>Gammaproteobacteria</taxon>
        <taxon>Nevskiales</taxon>
        <taxon>Nevskiaceae</taxon>
        <taxon>Stenotrophobium</taxon>
    </lineage>
</organism>
<dbReference type="PANTHER" id="PTHR21660:SF1">
    <property type="entry name" value="ACYL-COENZYME A THIOESTERASE 13"/>
    <property type="match status" value="1"/>
</dbReference>
<dbReference type="InterPro" id="IPR039298">
    <property type="entry name" value="ACOT13"/>
</dbReference>
<evidence type="ECO:0000313" key="4">
    <source>
        <dbReference type="EMBL" id="PTU32976.1"/>
    </source>
</evidence>
<evidence type="ECO:0000256" key="2">
    <source>
        <dbReference type="ARBA" id="ARBA00022801"/>
    </source>
</evidence>
<dbReference type="PANTHER" id="PTHR21660">
    <property type="entry name" value="THIOESTERASE SUPERFAMILY MEMBER-RELATED"/>
    <property type="match status" value="1"/>
</dbReference>
<evidence type="ECO:0000259" key="3">
    <source>
        <dbReference type="Pfam" id="PF03061"/>
    </source>
</evidence>
<dbReference type="EMBL" id="QANS01000001">
    <property type="protein sequence ID" value="PTU32976.1"/>
    <property type="molecule type" value="Genomic_DNA"/>
</dbReference>
<dbReference type="Gene3D" id="3.10.129.10">
    <property type="entry name" value="Hotdog Thioesterase"/>
    <property type="match status" value="1"/>
</dbReference>
<dbReference type="Proteomes" id="UP000244248">
    <property type="component" value="Unassembled WGS sequence"/>
</dbReference>